<dbReference type="PANTHER" id="PTHR11098:SF1">
    <property type="entry name" value="NICOTINATE PHOSPHORIBOSYLTRANSFERASE"/>
    <property type="match status" value="1"/>
</dbReference>
<evidence type="ECO:0000256" key="8">
    <source>
        <dbReference type="ARBA" id="ARBA00048668"/>
    </source>
</evidence>
<comment type="pathway">
    <text evidence="1 9">Cofactor biosynthesis; NAD(+) biosynthesis; nicotinate D-ribonucleotide from nicotinate: step 1/1.</text>
</comment>
<comment type="caution">
    <text evidence="13">The sequence shown here is derived from an EMBL/GenBank/DDBJ whole genome shotgun (WGS) entry which is preliminary data.</text>
</comment>
<dbReference type="GO" id="GO:0004516">
    <property type="term" value="F:nicotinate phosphoribosyltransferase activity"/>
    <property type="evidence" value="ECO:0007669"/>
    <property type="project" value="UniProtKB-UniRule"/>
</dbReference>
<dbReference type="PIRSF" id="PIRSF000484">
    <property type="entry name" value="NAPRT"/>
    <property type="match status" value="1"/>
</dbReference>
<dbReference type="Proteomes" id="UP000886289">
    <property type="component" value="Unassembled WGS sequence"/>
</dbReference>
<dbReference type="InterPro" id="IPR006405">
    <property type="entry name" value="Nic_PRibTrfase_pncB"/>
</dbReference>
<evidence type="ECO:0000256" key="2">
    <source>
        <dbReference type="ARBA" id="ARBA00010897"/>
    </source>
</evidence>
<dbReference type="GO" id="GO:0047280">
    <property type="term" value="F:nicotinamide phosphoribosyltransferase activity"/>
    <property type="evidence" value="ECO:0007669"/>
    <property type="project" value="UniProtKB-ARBA"/>
</dbReference>
<organism evidence="13">
    <name type="scientific">Desulfofervidus auxilii</name>
    <dbReference type="NCBI Taxonomy" id="1621989"/>
    <lineage>
        <taxon>Bacteria</taxon>
        <taxon>Pseudomonadati</taxon>
        <taxon>Thermodesulfobacteriota</taxon>
        <taxon>Candidatus Desulfofervidia</taxon>
        <taxon>Candidatus Desulfofervidales</taxon>
        <taxon>Candidatus Desulfofervidaceae</taxon>
        <taxon>Candidatus Desulfofervidus</taxon>
    </lineage>
</organism>
<evidence type="ECO:0000256" key="7">
    <source>
        <dbReference type="ARBA" id="ARBA00022679"/>
    </source>
</evidence>
<feature type="domain" description="Nicotinate phosphoribosyltransferase C-terminal" evidence="12">
    <location>
        <begin position="378"/>
        <end position="435"/>
    </location>
</feature>
<dbReference type="InterPro" id="IPR040727">
    <property type="entry name" value="NAPRTase_N"/>
</dbReference>
<proteinExistence type="inferred from homology"/>
<comment type="PTM">
    <text evidence="9">Transiently phosphorylated on a His residue during the reaction cycle. Phosphorylation strongly increases the affinity for substrates and increases the rate of nicotinate D-ribonucleotide production. Dephosphorylation regenerates the low-affinity form of the enzyme, leading to product release.</text>
</comment>
<dbReference type="GO" id="GO:0034355">
    <property type="term" value="P:NAD+ biosynthetic process via the salvage pathway"/>
    <property type="evidence" value="ECO:0007669"/>
    <property type="project" value="TreeGrafter"/>
</dbReference>
<evidence type="ECO:0000256" key="5">
    <source>
        <dbReference type="ARBA" id="ARBA00022598"/>
    </source>
</evidence>
<keyword evidence="6 9" id="KW-0662">Pyridine nucleotide biosynthesis</keyword>
<gene>
    <name evidence="13" type="ORF">ENG63_10925</name>
</gene>
<dbReference type="Gene3D" id="3.20.20.70">
    <property type="entry name" value="Aldolase class I"/>
    <property type="match status" value="1"/>
</dbReference>
<name>A0A7C0YBL2_DESA2</name>
<feature type="domain" description="Nicotinate/nicotinamide phosphoribosyltransferase" evidence="10">
    <location>
        <begin position="151"/>
        <end position="342"/>
    </location>
</feature>
<dbReference type="InterPro" id="IPR036068">
    <property type="entry name" value="Nicotinate_pribotase-like_C"/>
</dbReference>
<comment type="similarity">
    <text evidence="2 9">Belongs to the NAPRTase family.</text>
</comment>
<dbReference type="NCBIfam" id="TIGR01513">
    <property type="entry name" value="NAPRTase_put"/>
    <property type="match status" value="1"/>
</dbReference>
<dbReference type="Pfam" id="PF04095">
    <property type="entry name" value="NAPRTase"/>
    <property type="match status" value="1"/>
</dbReference>
<feature type="domain" description="Nicotinate phosphoribosyltransferase N-terminal" evidence="11">
    <location>
        <begin position="8"/>
        <end position="131"/>
    </location>
</feature>
<evidence type="ECO:0000259" key="10">
    <source>
        <dbReference type="Pfam" id="PF04095"/>
    </source>
</evidence>
<keyword evidence="5 9" id="KW-0436">Ligase</keyword>
<protein>
    <recommendedName>
        <fullName evidence="3 9">Nicotinate phosphoribosyltransferase</fullName>
        <ecNumber evidence="3 9">6.3.4.21</ecNumber>
    </recommendedName>
</protein>
<keyword evidence="4" id="KW-0597">Phosphoprotein</keyword>
<dbReference type="SUPFAM" id="SSF51690">
    <property type="entry name" value="Nicotinate/Quinolinate PRTase C-terminal domain-like"/>
    <property type="match status" value="1"/>
</dbReference>
<dbReference type="Pfam" id="PF17767">
    <property type="entry name" value="NAPRTase_N"/>
    <property type="match status" value="1"/>
</dbReference>
<dbReference type="Pfam" id="PF17956">
    <property type="entry name" value="NAPRTase_C"/>
    <property type="match status" value="1"/>
</dbReference>
<dbReference type="FunFam" id="3.20.20.70:FF:000076">
    <property type="entry name" value="Nicotinate phosphoribosyltransferase"/>
    <property type="match status" value="1"/>
</dbReference>
<dbReference type="GO" id="GO:0005829">
    <property type="term" value="C:cytosol"/>
    <property type="evidence" value="ECO:0007669"/>
    <property type="project" value="TreeGrafter"/>
</dbReference>
<evidence type="ECO:0000259" key="11">
    <source>
        <dbReference type="Pfam" id="PF17767"/>
    </source>
</evidence>
<evidence type="ECO:0000313" key="13">
    <source>
        <dbReference type="EMBL" id="HDD45352.1"/>
    </source>
</evidence>
<sequence>MRPNNLALITDFYEFTMAACYYQKKMFAPATFSLFIREYPPNRGYFVSAGLEDVLEFLESFHFNQEDLDYLDSLSFFSKDFLHYLSTLRFTGDVFAIPEGRLFFKDEPILEITAPIIEAQLVETFVMNAINLQVTIATKAARCVHAAKGKKLVDFSLRRTQGIDAGLKVARASYIAGFIGTSNVLAGKLYNIPVFGTMAHSFVTSFEREIDAFRAFAEMFPEDTVFLIDTYDTIIGAHKAAIVGKEMLNRGKKLKGVRLDSGDMASLSKEVKAIFKEAGLNDISIFASGGFDEYKIANVIEEGAEIDAFGVGTKMGVSADAPYADIAYKLVNYDGRPVLKLSTGKRTLVGEKQVFRITDGNSLKKDIIALRDEELEGEPLLKPVMKKGKRLQSSPSLNEIRERFQLEFSMLDDTYKRLVNPETFPVELGPKLEALQKQVIFKVREKELGES</sequence>
<evidence type="ECO:0000256" key="6">
    <source>
        <dbReference type="ARBA" id="ARBA00022642"/>
    </source>
</evidence>
<dbReference type="AlphaFoldDB" id="A0A7C0YBL2"/>
<keyword evidence="7 9" id="KW-0808">Transferase</keyword>
<dbReference type="InterPro" id="IPR007229">
    <property type="entry name" value="Nic_PRibTrfase-Fam"/>
</dbReference>
<keyword evidence="13" id="KW-0328">Glycosyltransferase</keyword>
<dbReference type="Gene3D" id="3.20.140.10">
    <property type="entry name" value="nicotinate phosphoribosyltransferase"/>
    <property type="match status" value="3"/>
</dbReference>
<dbReference type="SUPFAM" id="SSF54675">
    <property type="entry name" value="Nicotinate/Quinolinate PRTase N-terminal domain-like"/>
    <property type="match status" value="1"/>
</dbReference>
<dbReference type="EMBL" id="DRBS01000403">
    <property type="protein sequence ID" value="HDD45352.1"/>
    <property type="molecule type" value="Genomic_DNA"/>
</dbReference>
<dbReference type="NCBIfam" id="NF006696">
    <property type="entry name" value="PRK09243.1-3"/>
    <property type="match status" value="1"/>
</dbReference>
<evidence type="ECO:0000256" key="4">
    <source>
        <dbReference type="ARBA" id="ARBA00022553"/>
    </source>
</evidence>
<evidence type="ECO:0000259" key="12">
    <source>
        <dbReference type="Pfam" id="PF17956"/>
    </source>
</evidence>
<reference evidence="13" key="1">
    <citation type="journal article" date="2020" name="mSystems">
        <title>Genome- and Community-Level Interaction Insights into Carbon Utilization and Element Cycling Functions of Hydrothermarchaeota in Hydrothermal Sediment.</title>
        <authorList>
            <person name="Zhou Z."/>
            <person name="Liu Y."/>
            <person name="Xu W."/>
            <person name="Pan J."/>
            <person name="Luo Z.H."/>
            <person name="Li M."/>
        </authorList>
    </citation>
    <scope>NUCLEOTIDE SEQUENCE [LARGE SCALE GENOMIC DNA]</scope>
    <source>
        <strain evidence="13">HyVt-233</strain>
    </source>
</reference>
<dbReference type="NCBIfam" id="NF009131">
    <property type="entry name" value="PRK12484.1"/>
    <property type="match status" value="1"/>
</dbReference>
<comment type="catalytic activity">
    <reaction evidence="8 9">
        <text>5-phospho-alpha-D-ribose 1-diphosphate + nicotinate + ATP + H2O = nicotinate beta-D-ribonucleotide + ADP + phosphate + diphosphate</text>
        <dbReference type="Rhea" id="RHEA:36163"/>
        <dbReference type="ChEBI" id="CHEBI:15377"/>
        <dbReference type="ChEBI" id="CHEBI:30616"/>
        <dbReference type="ChEBI" id="CHEBI:32544"/>
        <dbReference type="ChEBI" id="CHEBI:33019"/>
        <dbReference type="ChEBI" id="CHEBI:43474"/>
        <dbReference type="ChEBI" id="CHEBI:57502"/>
        <dbReference type="ChEBI" id="CHEBI:58017"/>
        <dbReference type="ChEBI" id="CHEBI:456216"/>
        <dbReference type="EC" id="6.3.4.21"/>
    </reaction>
</comment>
<dbReference type="PANTHER" id="PTHR11098">
    <property type="entry name" value="NICOTINATE PHOSPHORIBOSYLTRANSFERASE"/>
    <property type="match status" value="1"/>
</dbReference>
<dbReference type="EC" id="6.3.4.21" evidence="3 9"/>
<evidence type="ECO:0000256" key="9">
    <source>
        <dbReference type="RuleBase" id="RU365100"/>
    </source>
</evidence>
<dbReference type="UniPathway" id="UPA00253">
    <property type="reaction ID" value="UER00457"/>
</dbReference>
<dbReference type="CDD" id="cd01570">
    <property type="entry name" value="NAPRTase_A"/>
    <property type="match status" value="1"/>
</dbReference>
<evidence type="ECO:0000256" key="1">
    <source>
        <dbReference type="ARBA" id="ARBA00004952"/>
    </source>
</evidence>
<dbReference type="InterPro" id="IPR013785">
    <property type="entry name" value="Aldolase_TIM"/>
</dbReference>
<evidence type="ECO:0000256" key="3">
    <source>
        <dbReference type="ARBA" id="ARBA00013236"/>
    </source>
</evidence>
<dbReference type="InterPro" id="IPR041525">
    <property type="entry name" value="N/Namide_PRibTrfase"/>
</dbReference>
<accession>A0A7C0YBL2</accession>
<dbReference type="InterPro" id="IPR041619">
    <property type="entry name" value="NAPRTase_C"/>
</dbReference>
<comment type="function">
    <text evidence="9">Catalyzes the first step in the biosynthesis of NAD from nicotinic acid, the ATP-dependent synthesis of beta-nicotinate D-ribonucleotide from nicotinate and 5-phospho-D-ribose 1-phosphate.</text>
</comment>